<evidence type="ECO:0000313" key="8">
    <source>
        <dbReference type="EMBL" id="SDE02347.1"/>
    </source>
</evidence>
<proteinExistence type="predicted"/>
<dbReference type="InterPro" id="IPR036259">
    <property type="entry name" value="MFS_trans_sf"/>
</dbReference>
<feature type="transmembrane region" description="Helical" evidence="6">
    <location>
        <begin position="389"/>
        <end position="411"/>
    </location>
</feature>
<evidence type="ECO:0000256" key="6">
    <source>
        <dbReference type="SAM" id="Phobius"/>
    </source>
</evidence>
<feature type="transmembrane region" description="Helical" evidence="6">
    <location>
        <begin position="226"/>
        <end position="243"/>
    </location>
</feature>
<dbReference type="GO" id="GO:0005886">
    <property type="term" value="C:plasma membrane"/>
    <property type="evidence" value="ECO:0007669"/>
    <property type="project" value="UniProtKB-SubCell"/>
</dbReference>
<evidence type="ECO:0000256" key="3">
    <source>
        <dbReference type="ARBA" id="ARBA00022692"/>
    </source>
</evidence>
<keyword evidence="5 6" id="KW-0472">Membrane</keyword>
<dbReference type="CDD" id="cd17504">
    <property type="entry name" value="MFS_MMR_MDR_like"/>
    <property type="match status" value="1"/>
</dbReference>
<dbReference type="STRING" id="168276.SAMN05444580_10912"/>
<dbReference type="InterPro" id="IPR011701">
    <property type="entry name" value="MFS"/>
</dbReference>
<evidence type="ECO:0000256" key="1">
    <source>
        <dbReference type="ARBA" id="ARBA00004651"/>
    </source>
</evidence>
<feature type="transmembrane region" description="Helical" evidence="6">
    <location>
        <begin position="75"/>
        <end position="94"/>
    </location>
</feature>
<comment type="subcellular location">
    <subcellularLocation>
        <location evidence="1">Cell membrane</location>
        <topology evidence="1">Multi-pass membrane protein</topology>
    </subcellularLocation>
</comment>
<dbReference type="SUPFAM" id="SSF103473">
    <property type="entry name" value="MFS general substrate transporter"/>
    <property type="match status" value="1"/>
</dbReference>
<sequence>MCIVHILAFIDLPFVAPEKRSVVTISAPSGTETSRSPRIVLAILAFSGIVVSLMQTLVVPLIHALPELLDTDTATASWVITSTLLAAAAVTPVAGRLGDMFGKRRMILISMAFLVAGSVVCALGDSVTAVIVGRALQGAATGAIPLGISILRDELPREKVGGAISVMSSTMGVGGAVGMPLAAFTAQNYDWHTLFWASAVLGTLVAAAVTIAVPESSVRNPGRFDYLGAIGLTVGLVSLLLPITKGADWGWTSVPTLGLLGLSVVVFAAWCVTELRTPEPLVDLRVSASRPVLLTNVASVLTGFAMYATSLTVPLLLQLPPETGYGLGKSMVVAGLCMAPGGIVMMMLSPVSAHLTNRYGPRTTLMVGTVVIASGYLIGAVLMNAMWQIALVATIIGAGIGISYAAMPALIMGSVPLKETAAANGLNSLMRMIGTSFASAVMILVLTGMTMSLGPTEVPTHKAFVVTFLIGAGAALCALLVAAFIPRRVRLDAAATPVPASAEPAPAPAH</sequence>
<evidence type="ECO:0000256" key="2">
    <source>
        <dbReference type="ARBA" id="ARBA00022448"/>
    </source>
</evidence>
<protein>
    <submittedName>
        <fullName evidence="8">Drug resistance transporter, EmrB/QacA subfamily</fullName>
    </submittedName>
</protein>
<keyword evidence="3 6" id="KW-0812">Transmembrane</keyword>
<reference evidence="8 9" key="1">
    <citation type="submission" date="2016-10" db="EMBL/GenBank/DDBJ databases">
        <authorList>
            <person name="de Groot N.N."/>
        </authorList>
    </citation>
    <scope>NUCLEOTIDE SEQUENCE [LARGE SCALE GENOMIC DNA]</scope>
    <source>
        <strain evidence="8 9">JCM 11308</strain>
    </source>
</reference>
<dbReference type="Pfam" id="PF07690">
    <property type="entry name" value="MFS_1"/>
    <property type="match status" value="1"/>
</dbReference>
<dbReference type="GO" id="GO:0022857">
    <property type="term" value="F:transmembrane transporter activity"/>
    <property type="evidence" value="ECO:0007669"/>
    <property type="project" value="InterPro"/>
</dbReference>
<evidence type="ECO:0000256" key="5">
    <source>
        <dbReference type="ARBA" id="ARBA00023136"/>
    </source>
</evidence>
<dbReference type="EMBL" id="FNAB01000009">
    <property type="protein sequence ID" value="SDE02347.1"/>
    <property type="molecule type" value="Genomic_DNA"/>
</dbReference>
<dbReference type="Proteomes" id="UP000199417">
    <property type="component" value="Unassembled WGS sequence"/>
</dbReference>
<feature type="transmembrane region" description="Helical" evidence="6">
    <location>
        <begin position="106"/>
        <end position="125"/>
    </location>
</feature>
<dbReference type="PANTHER" id="PTHR42718">
    <property type="entry name" value="MAJOR FACILITATOR SUPERFAMILY MULTIDRUG TRANSPORTER MFSC"/>
    <property type="match status" value="1"/>
</dbReference>
<dbReference type="Gene3D" id="1.20.1250.20">
    <property type="entry name" value="MFS general substrate transporter like domains"/>
    <property type="match status" value="2"/>
</dbReference>
<feature type="transmembrane region" description="Helical" evidence="6">
    <location>
        <begin position="249"/>
        <end position="272"/>
    </location>
</feature>
<accession>A0A1G6ZJ57</accession>
<keyword evidence="4 6" id="KW-1133">Transmembrane helix</keyword>
<keyword evidence="9" id="KW-1185">Reference proteome</keyword>
<evidence type="ECO:0000259" key="7">
    <source>
        <dbReference type="PROSITE" id="PS50850"/>
    </source>
</evidence>
<feature type="transmembrane region" description="Helical" evidence="6">
    <location>
        <begin position="163"/>
        <end position="182"/>
    </location>
</feature>
<dbReference type="PROSITE" id="PS50850">
    <property type="entry name" value="MFS"/>
    <property type="match status" value="1"/>
</dbReference>
<feature type="transmembrane region" description="Helical" evidence="6">
    <location>
        <begin position="39"/>
        <end position="63"/>
    </location>
</feature>
<organism evidence="8 9">
    <name type="scientific">Rhodococcus tukisamuensis</name>
    <dbReference type="NCBI Taxonomy" id="168276"/>
    <lineage>
        <taxon>Bacteria</taxon>
        <taxon>Bacillati</taxon>
        <taxon>Actinomycetota</taxon>
        <taxon>Actinomycetes</taxon>
        <taxon>Mycobacteriales</taxon>
        <taxon>Nocardiaceae</taxon>
        <taxon>Rhodococcus</taxon>
    </lineage>
</organism>
<gene>
    <name evidence="8" type="ORF">SAMN05444580_10912</name>
</gene>
<feature type="transmembrane region" description="Helical" evidence="6">
    <location>
        <begin position="331"/>
        <end position="351"/>
    </location>
</feature>
<feature type="transmembrane region" description="Helical" evidence="6">
    <location>
        <begin position="432"/>
        <end position="451"/>
    </location>
</feature>
<name>A0A1G6ZJ57_9NOCA</name>
<feature type="transmembrane region" description="Helical" evidence="6">
    <location>
        <begin position="194"/>
        <end position="214"/>
    </location>
</feature>
<evidence type="ECO:0000256" key="4">
    <source>
        <dbReference type="ARBA" id="ARBA00022989"/>
    </source>
</evidence>
<feature type="transmembrane region" description="Helical" evidence="6">
    <location>
        <begin position="463"/>
        <end position="485"/>
    </location>
</feature>
<evidence type="ECO:0000313" key="9">
    <source>
        <dbReference type="Proteomes" id="UP000199417"/>
    </source>
</evidence>
<dbReference type="PANTHER" id="PTHR42718:SF9">
    <property type="entry name" value="MAJOR FACILITATOR SUPERFAMILY MULTIDRUG TRANSPORTER MFSC"/>
    <property type="match status" value="1"/>
</dbReference>
<dbReference type="AlphaFoldDB" id="A0A1G6ZJ57"/>
<dbReference type="InterPro" id="IPR020846">
    <property type="entry name" value="MFS_dom"/>
</dbReference>
<feature type="transmembrane region" description="Helical" evidence="6">
    <location>
        <begin position="131"/>
        <end position="151"/>
    </location>
</feature>
<dbReference type="RefSeq" id="WP_083577003.1">
    <property type="nucleotide sequence ID" value="NZ_FNAB01000009.1"/>
</dbReference>
<feature type="transmembrane region" description="Helical" evidence="6">
    <location>
        <begin position="363"/>
        <end position="383"/>
    </location>
</feature>
<keyword evidence="2" id="KW-0813">Transport</keyword>
<feature type="domain" description="Major facilitator superfamily (MFS) profile" evidence="7">
    <location>
        <begin position="40"/>
        <end position="490"/>
    </location>
</feature>
<feature type="transmembrane region" description="Helical" evidence="6">
    <location>
        <begin position="293"/>
        <end position="319"/>
    </location>
</feature>